<feature type="binding site" evidence="6">
    <location>
        <position position="256"/>
    </location>
    <ligand>
        <name>substrate</name>
    </ligand>
</feature>
<comment type="similarity">
    <text evidence="1 4">Belongs to the metallo-dependent hydrolases superfamily. NagA family.</text>
</comment>
<feature type="binding site" evidence="6">
    <location>
        <position position="232"/>
    </location>
    <ligand>
        <name>substrate</name>
    </ligand>
</feature>
<protein>
    <submittedName>
        <fullName evidence="9">N-acetylglucosamine-6-phosphate deacetylase</fullName>
        <ecNumber evidence="9">3.5.1.25</ecNumber>
    </submittedName>
</protein>
<accession>A0A286RLU3</accession>
<evidence type="ECO:0000256" key="7">
    <source>
        <dbReference type="PIRSR" id="PIRSR038994-3"/>
    </source>
</evidence>
<feature type="binding site" evidence="7">
    <location>
        <position position="132"/>
    </location>
    <ligand>
        <name>Zn(2+)</name>
        <dbReference type="ChEBI" id="CHEBI:29105"/>
    </ligand>
</feature>
<dbReference type="InterPro" id="IPR003764">
    <property type="entry name" value="GlcNAc_6-P_deAcase"/>
</dbReference>
<dbReference type="PIRSF" id="PIRSF038994">
    <property type="entry name" value="NagA"/>
    <property type="match status" value="1"/>
</dbReference>
<feature type="binding site" evidence="6">
    <location>
        <begin position="315"/>
        <end position="317"/>
    </location>
    <ligand>
        <name>substrate</name>
    </ligand>
</feature>
<dbReference type="InterPro" id="IPR032466">
    <property type="entry name" value="Metal_Hydrolase"/>
</dbReference>
<dbReference type="GO" id="GO:0008448">
    <property type="term" value="F:N-acetylglucosamine-6-phosphate deacetylase activity"/>
    <property type="evidence" value="ECO:0007669"/>
    <property type="project" value="UniProtKB-EC"/>
</dbReference>
<dbReference type="PANTHER" id="PTHR11113">
    <property type="entry name" value="N-ACETYLGLUCOSAMINE-6-PHOSPHATE DEACETYLASE"/>
    <property type="match status" value="1"/>
</dbReference>
<evidence type="ECO:0000256" key="1">
    <source>
        <dbReference type="ARBA" id="ARBA00010716"/>
    </source>
</evidence>
<comment type="cofactor">
    <cofactor evidence="7">
        <name>a divalent metal cation</name>
        <dbReference type="ChEBI" id="CHEBI:60240"/>
    </cofactor>
    <text evidence="7">Binds 1 divalent metal cation per subunit.</text>
</comment>
<dbReference type="EC" id="3.5.1.25" evidence="9"/>
<dbReference type="SUPFAM" id="SSF51556">
    <property type="entry name" value="Metallo-dependent hydrolases"/>
    <property type="match status" value="1"/>
</dbReference>
<feature type="active site" description="Proton donor/acceptor" evidence="5">
    <location>
        <position position="279"/>
    </location>
</feature>
<reference evidence="9 10" key="1">
    <citation type="journal article" name="Front. Microbiol.">
        <title>Sugar Metabolism of the First Thermophilic Planctomycete Thermogutta terrifontis: Comparative Genomic and Transcriptomic Approaches.</title>
        <authorList>
            <person name="Elcheninov A.G."/>
            <person name="Menzel P."/>
            <person name="Gudbergsdottir S.R."/>
            <person name="Slesarev A.I."/>
            <person name="Kadnikov V.V."/>
            <person name="Krogh A."/>
            <person name="Bonch-Osmolovskaya E.A."/>
            <person name="Peng X."/>
            <person name="Kublanov I.V."/>
        </authorList>
    </citation>
    <scope>NUCLEOTIDE SEQUENCE [LARGE SCALE GENOMIC DNA]</scope>
    <source>
        <strain evidence="9 10">R1</strain>
    </source>
</reference>
<evidence type="ECO:0000256" key="5">
    <source>
        <dbReference type="PIRSR" id="PIRSR038994-1"/>
    </source>
</evidence>
<organism evidence="9 10">
    <name type="scientific">Thermogutta terrifontis</name>
    <dbReference type="NCBI Taxonomy" id="1331910"/>
    <lineage>
        <taxon>Bacteria</taxon>
        <taxon>Pseudomonadati</taxon>
        <taxon>Planctomycetota</taxon>
        <taxon>Planctomycetia</taxon>
        <taxon>Pirellulales</taxon>
        <taxon>Thermoguttaceae</taxon>
        <taxon>Thermogutta</taxon>
    </lineage>
</organism>
<feature type="binding site" evidence="7">
    <location>
        <position position="221"/>
    </location>
    <ligand>
        <name>Zn(2+)</name>
        <dbReference type="ChEBI" id="CHEBI:29105"/>
    </ligand>
</feature>
<dbReference type="RefSeq" id="WP_207651735.1">
    <property type="nucleotide sequence ID" value="NZ_CP018477.1"/>
</dbReference>
<dbReference type="EMBL" id="CP018477">
    <property type="protein sequence ID" value="ASV76936.1"/>
    <property type="molecule type" value="Genomic_DNA"/>
</dbReference>
<evidence type="ECO:0000256" key="3">
    <source>
        <dbReference type="ARBA" id="ARBA00022801"/>
    </source>
</evidence>
<name>A0A286RLU3_9BACT</name>
<feature type="binding site" evidence="7">
    <location>
        <position position="200"/>
    </location>
    <ligand>
        <name>Zn(2+)</name>
        <dbReference type="ChEBI" id="CHEBI:29105"/>
    </ligand>
</feature>
<dbReference type="KEGG" id="ttf:THTE_4335"/>
<feature type="binding site" evidence="6">
    <location>
        <position position="145"/>
    </location>
    <ligand>
        <name>substrate</name>
    </ligand>
</feature>
<evidence type="ECO:0000313" key="9">
    <source>
        <dbReference type="EMBL" id="ASV76936.1"/>
    </source>
</evidence>
<dbReference type="GO" id="GO:0046872">
    <property type="term" value="F:metal ion binding"/>
    <property type="evidence" value="ECO:0007669"/>
    <property type="project" value="UniProtKB-KW"/>
</dbReference>
<dbReference type="GO" id="GO:0006046">
    <property type="term" value="P:N-acetylglucosamine catabolic process"/>
    <property type="evidence" value="ECO:0007669"/>
    <property type="project" value="TreeGrafter"/>
</dbReference>
<evidence type="ECO:0000259" key="8">
    <source>
        <dbReference type="Pfam" id="PF01979"/>
    </source>
</evidence>
<dbReference type="Gene3D" id="3.20.20.140">
    <property type="entry name" value="Metal-dependent hydrolases"/>
    <property type="match status" value="1"/>
</dbReference>
<dbReference type="PANTHER" id="PTHR11113:SF14">
    <property type="entry name" value="N-ACETYLGLUCOSAMINE-6-PHOSPHATE DEACETYLASE"/>
    <property type="match status" value="1"/>
</dbReference>
<dbReference type="AlphaFoldDB" id="A0A286RLU3"/>
<keyword evidence="3 4" id="KW-0378">Hydrolase</keyword>
<keyword evidence="2 7" id="KW-0479">Metal-binding</keyword>
<dbReference type="Pfam" id="PF01979">
    <property type="entry name" value="Amidohydro_1"/>
    <property type="match status" value="1"/>
</dbReference>
<evidence type="ECO:0000256" key="2">
    <source>
        <dbReference type="ARBA" id="ARBA00022723"/>
    </source>
</evidence>
<evidence type="ECO:0000313" key="10">
    <source>
        <dbReference type="Proteomes" id="UP000215086"/>
    </source>
</evidence>
<dbReference type="Proteomes" id="UP000215086">
    <property type="component" value="Chromosome"/>
</dbReference>
<gene>
    <name evidence="9" type="ORF">THTE_4335</name>
</gene>
<feature type="domain" description="Amidohydrolase-related" evidence="8">
    <location>
        <begin position="51"/>
        <end position="375"/>
    </location>
</feature>
<proteinExistence type="inferred from homology"/>
<keyword evidence="10" id="KW-1185">Reference proteome</keyword>
<dbReference type="InterPro" id="IPR006680">
    <property type="entry name" value="Amidohydro-rel"/>
</dbReference>
<evidence type="ECO:0000256" key="6">
    <source>
        <dbReference type="PIRSR" id="PIRSR038994-2"/>
    </source>
</evidence>
<feature type="binding site" evidence="6">
    <location>
        <begin position="224"/>
        <end position="225"/>
    </location>
    <ligand>
        <name>substrate</name>
    </ligand>
</feature>
<keyword evidence="4" id="KW-0119">Carbohydrate metabolism</keyword>
<evidence type="ECO:0000256" key="4">
    <source>
        <dbReference type="PIRNR" id="PIRNR038994"/>
    </source>
</evidence>
<sequence>MSMADSTERIVARDVVSGGIVALTIKEDRIVSLERETAGSREVSDDRLPWIAPGLCDIQVNGYGGHDFTAPDVSPEDVWAVAEKMFTTGVTRFLPTITTHSREVMINAVRTIAQAVNEYPPLARAIPGIHLEGPYISPEDGPRGAHPREHVRPPDWEEFCQLQEAATGLIRLITLSPEYPEAVPFIERAVANGVIVAIGHTAATARQLEDAVLAGAQLSTHLGNGCHLMLPRHPNYLWYQLAEDRLWASFIFDGHHLPQDFMIVALRAKGITRSILVSDVTALAGMPAGIYRTPLGEVEMLPEGRLVVAGQRQLLAGAAQPVITGIVNAIRLTGCTVADAFRMASVNPRALLGLPPAVFQVGACPEFILFELTDDLVNDQLFPRSERTKKAASWVESGMVRIEDQPVLRIQRVYFQGERYPR</sequence>